<keyword evidence="3" id="KW-1185">Reference proteome</keyword>
<comment type="caution">
    <text evidence="2">The sequence shown here is derived from an EMBL/GenBank/DDBJ whole genome shotgun (WGS) entry which is preliminary data.</text>
</comment>
<dbReference type="InterPro" id="IPR052929">
    <property type="entry name" value="RNase_H-like_EbsB-rel"/>
</dbReference>
<evidence type="ECO:0000259" key="1">
    <source>
        <dbReference type="Pfam" id="PF13456"/>
    </source>
</evidence>
<sequence>ARDSEGKVLLSCSEKHNEIPSAFVAEAIACWRAVKVGVEKGWQSLIFEGDSLAIIKKCITRGQDRSMIGAYIYDIQQKVHGLANIRFQHTPRSANNLVHILAIETLRRRKETYLEMGLPDYVEDQARSDGVRELD</sequence>
<dbReference type="Proteomes" id="UP000593560">
    <property type="component" value="Unassembled WGS sequence"/>
</dbReference>
<gene>
    <name evidence="2" type="ORF">Gohar_017111</name>
</gene>
<evidence type="ECO:0000313" key="3">
    <source>
        <dbReference type="Proteomes" id="UP000593560"/>
    </source>
</evidence>
<organism evidence="2 3">
    <name type="scientific">Gossypium harknessii</name>
    <dbReference type="NCBI Taxonomy" id="34285"/>
    <lineage>
        <taxon>Eukaryota</taxon>
        <taxon>Viridiplantae</taxon>
        <taxon>Streptophyta</taxon>
        <taxon>Embryophyta</taxon>
        <taxon>Tracheophyta</taxon>
        <taxon>Spermatophyta</taxon>
        <taxon>Magnoliopsida</taxon>
        <taxon>eudicotyledons</taxon>
        <taxon>Gunneridae</taxon>
        <taxon>Pentapetalae</taxon>
        <taxon>rosids</taxon>
        <taxon>malvids</taxon>
        <taxon>Malvales</taxon>
        <taxon>Malvaceae</taxon>
        <taxon>Malvoideae</taxon>
        <taxon>Gossypium</taxon>
    </lineage>
</organism>
<dbReference type="InterPro" id="IPR044730">
    <property type="entry name" value="RNase_H-like_dom_plant"/>
</dbReference>
<evidence type="ECO:0000313" key="2">
    <source>
        <dbReference type="EMBL" id="MBA0792630.1"/>
    </source>
</evidence>
<dbReference type="GO" id="GO:0004523">
    <property type="term" value="F:RNA-DNA hybrid ribonuclease activity"/>
    <property type="evidence" value="ECO:0007669"/>
    <property type="project" value="InterPro"/>
</dbReference>
<feature type="domain" description="RNase H type-1" evidence="1">
    <location>
        <begin position="2"/>
        <end position="102"/>
    </location>
</feature>
<dbReference type="Gene3D" id="3.30.420.10">
    <property type="entry name" value="Ribonuclease H-like superfamily/Ribonuclease H"/>
    <property type="match status" value="1"/>
</dbReference>
<name>A0A7J9G4Y1_9ROSI</name>
<protein>
    <recommendedName>
        <fullName evidence="1">RNase H type-1 domain-containing protein</fullName>
    </recommendedName>
</protein>
<dbReference type="InterPro" id="IPR036397">
    <property type="entry name" value="RNaseH_sf"/>
</dbReference>
<dbReference type="SUPFAM" id="SSF53098">
    <property type="entry name" value="Ribonuclease H-like"/>
    <property type="match status" value="1"/>
</dbReference>
<dbReference type="AlphaFoldDB" id="A0A7J9G4Y1"/>
<dbReference type="EMBL" id="JABFAD010000002">
    <property type="protein sequence ID" value="MBA0792630.1"/>
    <property type="molecule type" value="Genomic_DNA"/>
</dbReference>
<dbReference type="Pfam" id="PF13456">
    <property type="entry name" value="RVT_3"/>
    <property type="match status" value="1"/>
</dbReference>
<reference evidence="2 3" key="1">
    <citation type="journal article" date="2019" name="Genome Biol. Evol.">
        <title>Insights into the evolution of the New World diploid cottons (Gossypium, subgenus Houzingenia) based on genome sequencing.</title>
        <authorList>
            <person name="Grover C.E."/>
            <person name="Arick M.A. 2nd"/>
            <person name="Thrash A."/>
            <person name="Conover J.L."/>
            <person name="Sanders W.S."/>
            <person name="Peterson D.G."/>
            <person name="Frelichowski J.E."/>
            <person name="Scheffler J.A."/>
            <person name="Scheffler B.E."/>
            <person name="Wendel J.F."/>
        </authorList>
    </citation>
    <scope>NUCLEOTIDE SEQUENCE [LARGE SCALE GENOMIC DNA]</scope>
    <source>
        <strain evidence="2">0</strain>
        <tissue evidence="2">Leaf</tissue>
    </source>
</reference>
<dbReference type="OrthoDB" id="990022at2759"/>
<feature type="non-terminal residue" evidence="2">
    <location>
        <position position="1"/>
    </location>
</feature>
<dbReference type="PANTHER" id="PTHR47074:SF61">
    <property type="entry name" value="RNASE H TYPE-1 DOMAIN-CONTAINING PROTEIN"/>
    <property type="match status" value="1"/>
</dbReference>
<dbReference type="InterPro" id="IPR002156">
    <property type="entry name" value="RNaseH_domain"/>
</dbReference>
<dbReference type="GO" id="GO:0003676">
    <property type="term" value="F:nucleic acid binding"/>
    <property type="evidence" value="ECO:0007669"/>
    <property type="project" value="InterPro"/>
</dbReference>
<accession>A0A7J9G4Y1</accession>
<proteinExistence type="predicted"/>
<dbReference type="CDD" id="cd06222">
    <property type="entry name" value="RNase_H_like"/>
    <property type="match status" value="1"/>
</dbReference>
<dbReference type="PANTHER" id="PTHR47074">
    <property type="entry name" value="BNAC02G40300D PROTEIN"/>
    <property type="match status" value="1"/>
</dbReference>
<dbReference type="InterPro" id="IPR012337">
    <property type="entry name" value="RNaseH-like_sf"/>
</dbReference>